<protein>
    <submittedName>
        <fullName evidence="1">Uncharacterized protein</fullName>
    </submittedName>
</protein>
<proteinExistence type="predicted"/>
<comment type="caution">
    <text evidence="1">The sequence shown here is derived from an EMBL/GenBank/DDBJ whole genome shotgun (WGS) entry which is preliminary data.</text>
</comment>
<keyword evidence="2" id="KW-1185">Reference proteome</keyword>
<evidence type="ECO:0000313" key="2">
    <source>
        <dbReference type="Proteomes" id="UP001156870"/>
    </source>
</evidence>
<reference evidence="1 2" key="1">
    <citation type="journal article" date="2014" name="Int. J. Syst. Evol. Microbiol.">
        <title>Complete genome sequence of Corynebacterium casei LMG S-19264T (=DSM 44701T), isolated from a smear-ripened cheese.</title>
        <authorList>
            <consortium name="US DOE Joint Genome Institute (JGI-PGF)"/>
            <person name="Walter F."/>
            <person name="Albersmeier A."/>
            <person name="Kalinowski J."/>
            <person name="Ruckert C."/>
        </authorList>
    </citation>
    <scope>NUCLEOTIDE SEQUENCE [LARGE SCALE GENOMIC DNA]</scope>
    <source>
        <strain evidence="1 2">NBRC 110095</strain>
    </source>
</reference>
<dbReference type="Proteomes" id="UP001156870">
    <property type="component" value="Unassembled WGS sequence"/>
</dbReference>
<dbReference type="EMBL" id="BSPD01000021">
    <property type="protein sequence ID" value="GLS24991.1"/>
    <property type="molecule type" value="Genomic_DNA"/>
</dbReference>
<dbReference type="AlphaFoldDB" id="A0AA37T3T1"/>
<gene>
    <name evidence="1" type="ORF">GCM10007877_07050</name>
</gene>
<accession>A0AA37T3T1</accession>
<name>A0AA37T3T1_9GAMM</name>
<evidence type="ECO:0000313" key="1">
    <source>
        <dbReference type="EMBL" id="GLS24991.1"/>
    </source>
</evidence>
<organism evidence="1 2">
    <name type="scientific">Marinibactrum halimedae</name>
    <dbReference type="NCBI Taxonomy" id="1444977"/>
    <lineage>
        <taxon>Bacteria</taxon>
        <taxon>Pseudomonadati</taxon>
        <taxon>Pseudomonadota</taxon>
        <taxon>Gammaproteobacteria</taxon>
        <taxon>Cellvibrionales</taxon>
        <taxon>Cellvibrionaceae</taxon>
        <taxon>Marinibactrum</taxon>
    </lineage>
</organism>
<sequence>MFFLSRANPLKIIVMNRNDAVLFIEFFGNTGKSFMPGFGTKMMTYASFWNV</sequence>